<evidence type="ECO:0000256" key="2">
    <source>
        <dbReference type="ARBA" id="ARBA00022512"/>
    </source>
</evidence>
<evidence type="ECO:0000256" key="3">
    <source>
        <dbReference type="ARBA" id="ARBA00022525"/>
    </source>
</evidence>
<dbReference type="EMBL" id="CANTUO010000004">
    <property type="protein sequence ID" value="CAI5759336.1"/>
    <property type="molecule type" value="Genomic_DNA"/>
</dbReference>
<feature type="signal peptide" evidence="7">
    <location>
        <begin position="1"/>
        <end position="22"/>
    </location>
</feature>
<evidence type="ECO:0000256" key="5">
    <source>
        <dbReference type="ARBA" id="ARBA00023180"/>
    </source>
</evidence>
<keyword evidence="2" id="KW-0134">Cell wall</keyword>
<reference evidence="8" key="1">
    <citation type="submission" date="2022-12" db="EMBL/GenBank/DDBJ databases">
        <authorList>
            <person name="Brejova B."/>
        </authorList>
    </citation>
    <scope>NUCLEOTIDE SEQUENCE</scope>
</reference>
<dbReference type="InterPro" id="IPR025928">
    <property type="entry name" value="Flocculin_t3_rpt"/>
</dbReference>
<comment type="subcellular location">
    <subcellularLocation>
        <location evidence="1">Secreted</location>
        <location evidence="1">Cell wall</location>
    </subcellularLocation>
</comment>
<keyword evidence="5" id="KW-0325">Glycoprotein</keyword>
<feature type="compositionally biased region" description="Polar residues" evidence="6">
    <location>
        <begin position="211"/>
        <end position="222"/>
    </location>
</feature>
<proteinExistence type="predicted"/>
<accession>A0A9W4TX79</accession>
<evidence type="ECO:0000256" key="7">
    <source>
        <dbReference type="SAM" id="SignalP"/>
    </source>
</evidence>
<evidence type="ECO:0000256" key="1">
    <source>
        <dbReference type="ARBA" id="ARBA00004191"/>
    </source>
</evidence>
<evidence type="ECO:0000313" key="8">
    <source>
        <dbReference type="EMBL" id="CAI5759336.1"/>
    </source>
</evidence>
<keyword evidence="3" id="KW-0964">Secreted</keyword>
<name>A0A9W4TX79_9ASCO</name>
<keyword evidence="4 7" id="KW-0732">Signal</keyword>
<keyword evidence="9" id="KW-1185">Reference proteome</keyword>
<comment type="caution">
    <text evidence="8">The sequence shown here is derived from an EMBL/GenBank/DDBJ whole genome shotgun (WGS) entry which is preliminary data.</text>
</comment>
<dbReference type="OrthoDB" id="3998251at2759"/>
<dbReference type="Pfam" id="PF13928">
    <property type="entry name" value="Flocculin_t3"/>
    <property type="match status" value="3"/>
</dbReference>
<dbReference type="Proteomes" id="UP001152885">
    <property type="component" value="Unassembled WGS sequence"/>
</dbReference>
<feature type="chain" id="PRO_5040746036" evidence="7">
    <location>
        <begin position="23"/>
        <end position="369"/>
    </location>
</feature>
<dbReference type="AlphaFoldDB" id="A0A9W4TX79"/>
<feature type="region of interest" description="Disordered" evidence="6">
    <location>
        <begin position="199"/>
        <end position="222"/>
    </location>
</feature>
<evidence type="ECO:0000256" key="6">
    <source>
        <dbReference type="SAM" id="MobiDB-lite"/>
    </source>
</evidence>
<sequence>MKFVFPILLATVLGELTIRSTSISSINTCTSSAPVLPSANLGYYGNNSIEAIPSTSSKSKSIKYEYETDYNTDIIQASKTICDNQNNCYVTTDLESLTTFTTTVNGILTVITTHVPVETPEPLSQTQAPVPVTHAPNTEEDVSTTTLLITSCFDNNCVSLTQVTGYKVYTSDETIYTTYCPLSTVTEIPKSIEDLNSVQGQESIHVEKPATESQPQEASKVTQAPISSVGTVTLYGTTVLTITSCSNEKCTQIAKPTGVQIISNEKTVYTTYCPLSEETTKSSTTSVPAPAPKPVESEMVSSPVTINVITDNIVTETPSIQEQVSKSTIDSQSTNVSAVSAPSISTTYEGIAAVTSVSGILISLIFFMI</sequence>
<organism evidence="8 9">
    <name type="scientific">Candida verbasci</name>
    <dbReference type="NCBI Taxonomy" id="1227364"/>
    <lineage>
        <taxon>Eukaryota</taxon>
        <taxon>Fungi</taxon>
        <taxon>Dikarya</taxon>
        <taxon>Ascomycota</taxon>
        <taxon>Saccharomycotina</taxon>
        <taxon>Pichiomycetes</taxon>
        <taxon>Debaryomycetaceae</taxon>
        <taxon>Candida/Lodderomyces clade</taxon>
        <taxon>Candida</taxon>
    </lineage>
</organism>
<evidence type="ECO:0000313" key="9">
    <source>
        <dbReference type="Proteomes" id="UP001152885"/>
    </source>
</evidence>
<dbReference type="GO" id="GO:0009277">
    <property type="term" value="C:fungal-type cell wall"/>
    <property type="evidence" value="ECO:0007669"/>
    <property type="project" value="UniProtKB-ARBA"/>
</dbReference>
<gene>
    <name evidence="8" type="ORF">CANVERA_P3846</name>
</gene>
<evidence type="ECO:0000256" key="4">
    <source>
        <dbReference type="ARBA" id="ARBA00022729"/>
    </source>
</evidence>
<protein>
    <submittedName>
        <fullName evidence="8">Uncharacterized protein</fullName>
    </submittedName>
</protein>